<protein>
    <submittedName>
        <fullName evidence="2">Esterase</fullName>
    </submittedName>
</protein>
<evidence type="ECO:0000313" key="2">
    <source>
        <dbReference type="EMBL" id="WAG61235.1"/>
    </source>
</evidence>
<dbReference type="AlphaFoldDB" id="A0AA47I7R5"/>
<sequence length="172" mass="19549">MDNEQWALEDGRPTAKFASIIKQKYRSEKMEVTNLEQLKQMAEADILELPRFKKEIPFNAKVKRVSLLNLVRKGVIPNTLLSAAEELFYGKKSSKGVDLKEMTKVMFIMAENALVEPSIKDLDSAGLEFTDEQIVAIFNYTQEGIKEIEPFREESEDNVDTDNGKAISQVTE</sequence>
<reference evidence="2" key="1">
    <citation type="submission" date="2021-11" db="EMBL/GenBank/DDBJ databases">
        <title>Clostridia strains as spoilage organisms.</title>
        <authorList>
            <person name="Wambui J."/>
            <person name="Stevens M.J.A."/>
            <person name="Stephan R."/>
        </authorList>
    </citation>
    <scope>NUCLEOTIDE SEQUENCE</scope>
    <source>
        <strain evidence="2">CF009</strain>
    </source>
</reference>
<evidence type="ECO:0000256" key="1">
    <source>
        <dbReference type="SAM" id="MobiDB-lite"/>
    </source>
</evidence>
<dbReference type="EMBL" id="CP086239">
    <property type="protein sequence ID" value="WAG61235.1"/>
    <property type="molecule type" value="Genomic_DNA"/>
</dbReference>
<accession>A0AA47I7R5</accession>
<name>A0AA47I7R5_9CLOT</name>
<evidence type="ECO:0000313" key="3">
    <source>
        <dbReference type="Proteomes" id="UP001164733"/>
    </source>
</evidence>
<gene>
    <name evidence="2" type="ORF">LL038_03005</name>
</gene>
<proteinExistence type="predicted"/>
<dbReference type="Proteomes" id="UP001164733">
    <property type="component" value="Chromosome"/>
</dbReference>
<organism evidence="2 3">
    <name type="scientific">Clostridium estertheticum</name>
    <dbReference type="NCBI Taxonomy" id="238834"/>
    <lineage>
        <taxon>Bacteria</taxon>
        <taxon>Bacillati</taxon>
        <taxon>Bacillota</taxon>
        <taxon>Clostridia</taxon>
        <taxon>Eubacteriales</taxon>
        <taxon>Clostridiaceae</taxon>
        <taxon>Clostridium</taxon>
    </lineage>
</organism>
<feature type="region of interest" description="Disordered" evidence="1">
    <location>
        <begin position="151"/>
        <end position="172"/>
    </location>
</feature>